<comment type="caution">
    <text evidence="3">The sequence shown here is derived from an EMBL/GenBank/DDBJ whole genome shotgun (WGS) entry which is preliminary data.</text>
</comment>
<evidence type="ECO:0000259" key="1">
    <source>
        <dbReference type="Pfam" id="PF07905"/>
    </source>
</evidence>
<dbReference type="PANTHER" id="PTHR33744">
    <property type="entry name" value="CARBOHYDRATE DIACID REGULATOR"/>
    <property type="match status" value="1"/>
</dbReference>
<dbReference type="InterPro" id="IPR012914">
    <property type="entry name" value="PucR_dom"/>
</dbReference>
<protein>
    <recommendedName>
        <fullName evidence="5">PucR family transcriptional regulator</fullName>
    </recommendedName>
</protein>
<gene>
    <name evidence="3" type="ORF">JOF39_000678</name>
</gene>
<dbReference type="EMBL" id="JAGIOJ010000001">
    <property type="protein sequence ID" value="MBP2397597.1"/>
    <property type="molecule type" value="Genomic_DNA"/>
</dbReference>
<evidence type="ECO:0000313" key="4">
    <source>
        <dbReference type="Proteomes" id="UP001195422"/>
    </source>
</evidence>
<name>A0ABS4XM97_GLUPR</name>
<dbReference type="Proteomes" id="UP001195422">
    <property type="component" value="Unassembled WGS sequence"/>
</dbReference>
<feature type="domain" description="Purine catabolism PurC-like" evidence="1">
    <location>
        <begin position="31"/>
        <end position="128"/>
    </location>
</feature>
<organism evidence="3 4">
    <name type="scientific">Glutamicibacter protophormiae</name>
    <name type="common">Brevibacterium protophormiae</name>
    <dbReference type="NCBI Taxonomy" id="37930"/>
    <lineage>
        <taxon>Bacteria</taxon>
        <taxon>Bacillati</taxon>
        <taxon>Actinomycetota</taxon>
        <taxon>Actinomycetes</taxon>
        <taxon>Micrococcales</taxon>
        <taxon>Micrococcaceae</taxon>
        <taxon>Glutamicibacter</taxon>
    </lineage>
</organism>
<dbReference type="Gene3D" id="1.10.10.2840">
    <property type="entry name" value="PucR C-terminal helix-turn-helix domain"/>
    <property type="match status" value="1"/>
</dbReference>
<accession>A0ABS4XM97</accession>
<keyword evidence="4" id="KW-1185">Reference proteome</keyword>
<dbReference type="Pfam" id="PF13556">
    <property type="entry name" value="HTH_30"/>
    <property type="match status" value="1"/>
</dbReference>
<feature type="domain" description="PucR C-terminal helix-turn-helix" evidence="2">
    <location>
        <begin position="457"/>
        <end position="510"/>
    </location>
</feature>
<dbReference type="PANTHER" id="PTHR33744:SF7">
    <property type="entry name" value="PUCR FAMILY TRANSCRIPTIONAL REGULATOR"/>
    <property type="match status" value="1"/>
</dbReference>
<dbReference type="InterPro" id="IPR025736">
    <property type="entry name" value="PucR_C-HTH_dom"/>
</dbReference>
<dbReference type="Pfam" id="PF07905">
    <property type="entry name" value="PucR"/>
    <property type="match status" value="1"/>
</dbReference>
<proteinExistence type="predicted"/>
<evidence type="ECO:0000313" key="3">
    <source>
        <dbReference type="EMBL" id="MBP2397597.1"/>
    </source>
</evidence>
<dbReference type="InterPro" id="IPR042070">
    <property type="entry name" value="PucR_C-HTH_sf"/>
</dbReference>
<evidence type="ECO:0000259" key="2">
    <source>
        <dbReference type="Pfam" id="PF13556"/>
    </source>
</evidence>
<sequence>MGEREPLTVQELLDVRSLGLQAVVLPHPEIEVSGAHTSEIHEPGRWFDPGNIMLTTGLRLEAEQGRDQVVADLAAAVRRARVSALCFGLGIYFEQVPQELVEACRDAEVNLLTVARDVPFTHVEKYVNALGPVAEDYGMKRAMWLTNDLLDSIASDQPIASLIQRVAANCRGAAMLYEDTGKLVESSGDGPVHLVLQAITNHGVHYEKIAIGRWQVMYRTIVMRGRGYHLAIASRNEQVLAEVGDVLLDTTQKMLGAIKGLQHLDASRRRHENSQLLTSLQDGIEVSRELRYWELVKPFGFEAYQPVRSVAAVVLHDGSLGPRRVDMILASAQRAGVPLLFAENGRSNDIRAGFNALIPDTRQCIAWLGEQCENLAVGLGEASGSLSRIPELLRGAELAAKVALRDTEHQPGGEGLLLRADDLDPATWMLARIDSPLDRQRLVRFIAPLREEPELEDTLVAYLALDQDISRTASQLFVHQNTVRYRIKKAAELLGGNMAEARLVAGLYLSYERRIIDIRNRQRTGSN</sequence>
<reference evidence="3 4" key="1">
    <citation type="submission" date="2021-03" db="EMBL/GenBank/DDBJ databases">
        <title>Sequencing the genomes of 1000 actinobacteria strains.</title>
        <authorList>
            <person name="Klenk H.-P."/>
        </authorList>
    </citation>
    <scope>NUCLEOTIDE SEQUENCE [LARGE SCALE GENOMIC DNA]</scope>
    <source>
        <strain evidence="3 4">DSM 20168</strain>
    </source>
</reference>
<dbReference type="RefSeq" id="WP_229777235.1">
    <property type="nucleotide sequence ID" value="NZ_BMPH01000002.1"/>
</dbReference>
<evidence type="ECO:0008006" key="5">
    <source>
        <dbReference type="Google" id="ProtNLM"/>
    </source>
</evidence>
<dbReference type="InterPro" id="IPR051448">
    <property type="entry name" value="CdaR-like_regulators"/>
</dbReference>